<keyword evidence="2" id="KW-0325">Glycoprotein</keyword>
<keyword evidence="3" id="KW-0472">Membrane</keyword>
<evidence type="ECO:0000256" key="3">
    <source>
        <dbReference type="SAM" id="Phobius"/>
    </source>
</evidence>
<keyword evidence="1" id="KW-0732">Signal</keyword>
<dbReference type="Pfam" id="PF17064">
    <property type="entry name" value="QVR"/>
    <property type="match status" value="1"/>
</dbReference>
<accession>A0A4S2M2P8</accession>
<keyword evidence="5" id="KW-1185">Reference proteome</keyword>
<dbReference type="EMBL" id="SJOL01006379">
    <property type="protein sequence ID" value="TGZ68188.1"/>
    <property type="molecule type" value="Genomic_DNA"/>
</dbReference>
<reference evidence="4 5" key="1">
    <citation type="journal article" date="2019" name="BMC Genomics">
        <title>New insights from Opisthorchis felineus genome: update on genomics of the epidemiologically important liver flukes.</title>
        <authorList>
            <person name="Ershov N.I."/>
            <person name="Mordvinov V.A."/>
            <person name="Prokhortchouk E.B."/>
            <person name="Pakharukova M.Y."/>
            <person name="Gunbin K.V."/>
            <person name="Ustyantsev K."/>
            <person name="Genaev M.A."/>
            <person name="Blinov A.G."/>
            <person name="Mazur A."/>
            <person name="Boulygina E."/>
            <person name="Tsygankova S."/>
            <person name="Khrameeva E."/>
            <person name="Chekanov N."/>
            <person name="Fan G."/>
            <person name="Xiao A."/>
            <person name="Zhang H."/>
            <person name="Xu X."/>
            <person name="Yang H."/>
            <person name="Solovyev V."/>
            <person name="Lee S.M."/>
            <person name="Liu X."/>
            <person name="Afonnikov D.A."/>
            <person name="Skryabin K.G."/>
        </authorList>
    </citation>
    <scope>NUCLEOTIDE SEQUENCE [LARGE SCALE GENOMIC DNA]</scope>
    <source>
        <strain evidence="4">AK-0245</strain>
        <tissue evidence="4">Whole organism</tissue>
    </source>
</reference>
<organism evidence="4 5">
    <name type="scientific">Opisthorchis felineus</name>
    <dbReference type="NCBI Taxonomy" id="147828"/>
    <lineage>
        <taxon>Eukaryota</taxon>
        <taxon>Metazoa</taxon>
        <taxon>Spiralia</taxon>
        <taxon>Lophotrochozoa</taxon>
        <taxon>Platyhelminthes</taxon>
        <taxon>Trematoda</taxon>
        <taxon>Digenea</taxon>
        <taxon>Opisthorchiida</taxon>
        <taxon>Opisthorchiata</taxon>
        <taxon>Opisthorchiidae</taxon>
        <taxon>Opisthorchis</taxon>
    </lineage>
</organism>
<dbReference type="AlphaFoldDB" id="A0A4S2M2P8"/>
<dbReference type="GO" id="GO:0030431">
    <property type="term" value="P:sleep"/>
    <property type="evidence" value="ECO:0007669"/>
    <property type="project" value="InterPro"/>
</dbReference>
<evidence type="ECO:0000313" key="5">
    <source>
        <dbReference type="Proteomes" id="UP000308267"/>
    </source>
</evidence>
<dbReference type="GO" id="GO:0032222">
    <property type="term" value="P:regulation of synaptic transmission, cholinergic"/>
    <property type="evidence" value="ECO:0007669"/>
    <property type="project" value="InterPro"/>
</dbReference>
<evidence type="ECO:0000256" key="1">
    <source>
        <dbReference type="ARBA" id="ARBA00022729"/>
    </source>
</evidence>
<keyword evidence="3" id="KW-0812">Transmembrane</keyword>
<gene>
    <name evidence="4" type="ORF">CRM22_004397</name>
</gene>
<dbReference type="Proteomes" id="UP000308267">
    <property type="component" value="Unassembled WGS sequence"/>
</dbReference>
<sequence>MPCFTQTGLRDLGSIAFILCVLTHTIVGLRPLTPYQRSFTPIRNISCAQCVMDAVTETSNKTYVEQEMQRRRCLDEPTRFFKPCPMDGDVAPRGCGKLTTFVAHPVPKGGVEEVILVRRFCASEGAEPEELQCVTRTSLGGFSELCICGTDNCNAASRSFGFLGTSLAITALTTNLAFLSD</sequence>
<feature type="transmembrane region" description="Helical" evidence="3">
    <location>
        <begin position="12"/>
        <end position="33"/>
    </location>
</feature>
<dbReference type="OrthoDB" id="6254270at2759"/>
<keyword evidence="3" id="KW-1133">Transmembrane helix</keyword>
<dbReference type="InterPro" id="IPR031424">
    <property type="entry name" value="QVR-like"/>
</dbReference>
<proteinExistence type="predicted"/>
<evidence type="ECO:0008006" key="6">
    <source>
        <dbReference type="Google" id="ProtNLM"/>
    </source>
</evidence>
<name>A0A4S2M2P8_OPIFE</name>
<evidence type="ECO:0000256" key="2">
    <source>
        <dbReference type="ARBA" id="ARBA00023180"/>
    </source>
</evidence>
<evidence type="ECO:0000313" key="4">
    <source>
        <dbReference type="EMBL" id="TGZ68188.1"/>
    </source>
</evidence>
<comment type="caution">
    <text evidence="4">The sequence shown here is derived from an EMBL/GenBank/DDBJ whole genome shotgun (WGS) entry which is preliminary data.</text>
</comment>
<protein>
    <recommendedName>
        <fullName evidence="6">Protein quiver</fullName>
    </recommendedName>
</protein>